<dbReference type="STRING" id="945553.A0A0D2QCQ7"/>
<feature type="transmembrane region" description="Helical" evidence="16">
    <location>
        <begin position="289"/>
        <end position="307"/>
    </location>
</feature>
<dbReference type="InterPro" id="IPR012171">
    <property type="entry name" value="Fatty_acid_desaturase"/>
</dbReference>
<feature type="domain" description="Cytochrome b5 heme-binding" evidence="17">
    <location>
        <begin position="4"/>
        <end position="80"/>
    </location>
</feature>
<dbReference type="Gene3D" id="3.10.120.10">
    <property type="entry name" value="Cytochrome b5-like heme/steroid binding domain"/>
    <property type="match status" value="1"/>
</dbReference>
<evidence type="ECO:0000256" key="1">
    <source>
        <dbReference type="ARBA" id="ARBA00004141"/>
    </source>
</evidence>
<comment type="subcellular location">
    <subcellularLocation>
        <location evidence="1">Membrane</location>
        <topology evidence="1">Multi-pass membrane protein</topology>
    </subcellularLocation>
</comment>
<dbReference type="UniPathway" id="UPA00222"/>
<keyword evidence="19" id="KW-1185">Reference proteome</keyword>
<keyword evidence="9" id="KW-0479">Metal-binding</keyword>
<dbReference type="OrthoDB" id="260091at2759"/>
<organism evidence="18 19">
    <name type="scientific">Hypholoma sublateritium (strain FD-334 SS-4)</name>
    <dbReference type="NCBI Taxonomy" id="945553"/>
    <lineage>
        <taxon>Eukaryota</taxon>
        <taxon>Fungi</taxon>
        <taxon>Dikarya</taxon>
        <taxon>Basidiomycota</taxon>
        <taxon>Agaricomycotina</taxon>
        <taxon>Agaricomycetes</taxon>
        <taxon>Agaricomycetidae</taxon>
        <taxon>Agaricales</taxon>
        <taxon>Agaricineae</taxon>
        <taxon>Strophariaceae</taxon>
        <taxon>Hypholoma</taxon>
    </lineage>
</organism>
<feature type="transmembrane region" description="Helical" evidence="16">
    <location>
        <begin position="328"/>
        <end position="349"/>
    </location>
</feature>
<evidence type="ECO:0000256" key="9">
    <source>
        <dbReference type="ARBA" id="ARBA00022723"/>
    </source>
</evidence>
<dbReference type="InterPro" id="IPR005804">
    <property type="entry name" value="FA_desaturase_dom"/>
</dbReference>
<feature type="transmembrane region" description="Helical" evidence="16">
    <location>
        <begin position="369"/>
        <end position="386"/>
    </location>
</feature>
<evidence type="ECO:0000256" key="2">
    <source>
        <dbReference type="ARBA" id="ARBA00004760"/>
    </source>
</evidence>
<evidence type="ECO:0000256" key="7">
    <source>
        <dbReference type="ARBA" id="ARBA00022617"/>
    </source>
</evidence>
<keyword evidence="14" id="KW-0443">Lipid metabolism</keyword>
<evidence type="ECO:0000313" key="19">
    <source>
        <dbReference type="Proteomes" id="UP000054270"/>
    </source>
</evidence>
<comment type="pathway">
    <text evidence="3">Sphingolipid metabolism.</text>
</comment>
<dbReference type="PANTHER" id="PTHR19353">
    <property type="entry name" value="FATTY ACID DESATURASE 2"/>
    <property type="match status" value="1"/>
</dbReference>
<dbReference type="PANTHER" id="PTHR19353:SF30">
    <property type="entry name" value="DELTA 8-(E)-SPHINGOLIPID DESATURASE"/>
    <property type="match status" value="1"/>
</dbReference>
<dbReference type="EC" id="1.14.19.18" evidence="5"/>
<dbReference type="GO" id="GO:0016717">
    <property type="term" value="F:oxidoreductase activity, acting on paired donors, with oxidation of a pair of donors resulting in the reduction of molecular oxygen to two molecules of water"/>
    <property type="evidence" value="ECO:0007669"/>
    <property type="project" value="TreeGrafter"/>
</dbReference>
<evidence type="ECO:0000256" key="6">
    <source>
        <dbReference type="ARBA" id="ARBA00016939"/>
    </source>
</evidence>
<dbReference type="GO" id="GO:0006665">
    <property type="term" value="P:sphingolipid metabolic process"/>
    <property type="evidence" value="ECO:0007669"/>
    <property type="project" value="UniProtKB-UniPathway"/>
</dbReference>
<sequence>MARHTIWSRKQVAARILQGDTLIIFHGQLLNIPKSWLDAHPGGTLALLHFVGRDATDEIEACHLEHTVALIPRYSIGTVELTDGFWAPLVPPIATGWVRRPSAADGTLQWHKEAVELLSDDPSNKFTPASSILLTENFSSTAKGQGPTLASLQPPPSTLSLEQQARQSRAYRELHKRVVDAGLYQTRYVAGYGPEIARYALLATLSAYCYRHDWLVPSAVFLGLFWHQLVFTAHDLGHMGVTHNWTADRIIATVIADYIGGLSIGWWVHNHNVHHLVTNHPSHDPDIEHIPFFAISPVFLDSLWSSYYKRTMPFDAFARIVLSVQHKLFYIVMAFARFNLYANSYAYLYQKYFDTRRATGGWWAWRLEVAGIAFFWLWFGGVLYGCGSWQRALVYLIISHAVTSPLHVQIVLSHFSMSTADLGPGESFAHRQMRTTTDVICAPAVEFIHGGLHLQVTHHLFPRLPRHNLRKASALVKAYAAEHGLTYAEFGFVAGNKEVIGTLRAVADQVRLMGTVARAEVEEAVEKRNADAVVKVVKEAVANGSAKAAVAGDVQCVSPAANGIPLVLP</sequence>
<keyword evidence="12" id="KW-0560">Oxidoreductase</keyword>
<evidence type="ECO:0000313" key="18">
    <source>
        <dbReference type="EMBL" id="KJA29415.1"/>
    </source>
</evidence>
<evidence type="ECO:0000256" key="12">
    <source>
        <dbReference type="ARBA" id="ARBA00023002"/>
    </source>
</evidence>
<evidence type="ECO:0000256" key="10">
    <source>
        <dbReference type="ARBA" id="ARBA00022919"/>
    </source>
</evidence>
<name>A0A0D2QCQ7_HYPSF</name>
<feature type="transmembrane region" description="Helical" evidence="16">
    <location>
        <begin position="393"/>
        <end position="412"/>
    </location>
</feature>
<comment type="similarity">
    <text evidence="4">Belongs to the fatty acid desaturase type 1 family.</text>
</comment>
<evidence type="ECO:0000256" key="15">
    <source>
        <dbReference type="ARBA" id="ARBA00023136"/>
    </source>
</evidence>
<evidence type="ECO:0000256" key="8">
    <source>
        <dbReference type="ARBA" id="ARBA00022692"/>
    </source>
</evidence>
<reference evidence="19" key="1">
    <citation type="submission" date="2014-04" db="EMBL/GenBank/DDBJ databases">
        <title>Evolutionary Origins and Diversification of the Mycorrhizal Mutualists.</title>
        <authorList>
            <consortium name="DOE Joint Genome Institute"/>
            <consortium name="Mycorrhizal Genomics Consortium"/>
            <person name="Kohler A."/>
            <person name="Kuo A."/>
            <person name="Nagy L.G."/>
            <person name="Floudas D."/>
            <person name="Copeland A."/>
            <person name="Barry K.W."/>
            <person name="Cichocki N."/>
            <person name="Veneault-Fourrey C."/>
            <person name="LaButti K."/>
            <person name="Lindquist E.A."/>
            <person name="Lipzen A."/>
            <person name="Lundell T."/>
            <person name="Morin E."/>
            <person name="Murat C."/>
            <person name="Riley R."/>
            <person name="Ohm R."/>
            <person name="Sun H."/>
            <person name="Tunlid A."/>
            <person name="Henrissat B."/>
            <person name="Grigoriev I.V."/>
            <person name="Hibbett D.S."/>
            <person name="Martin F."/>
        </authorList>
    </citation>
    <scope>NUCLEOTIDE SEQUENCE [LARGE SCALE GENOMIC DNA]</scope>
    <source>
        <strain evidence="19">FD-334 SS-4</strain>
    </source>
</reference>
<evidence type="ECO:0000256" key="16">
    <source>
        <dbReference type="SAM" id="Phobius"/>
    </source>
</evidence>
<keyword evidence="11 16" id="KW-1133">Transmembrane helix</keyword>
<proteinExistence type="inferred from homology"/>
<dbReference type="CDD" id="cd03506">
    <property type="entry name" value="Delta6-FADS-like"/>
    <property type="match status" value="1"/>
</dbReference>
<dbReference type="SUPFAM" id="SSF55856">
    <property type="entry name" value="Cytochrome b5-like heme/steroid binding domain"/>
    <property type="match status" value="1"/>
</dbReference>
<dbReference type="Proteomes" id="UP000054270">
    <property type="component" value="Unassembled WGS sequence"/>
</dbReference>
<dbReference type="OMA" id="LYNCNYF"/>
<dbReference type="PIRSF" id="PIRSF015921">
    <property type="entry name" value="FA_sphinglp_des"/>
    <property type="match status" value="1"/>
</dbReference>
<evidence type="ECO:0000256" key="13">
    <source>
        <dbReference type="ARBA" id="ARBA00023004"/>
    </source>
</evidence>
<dbReference type="AlphaFoldDB" id="A0A0D2QCQ7"/>
<dbReference type="SMART" id="SM01117">
    <property type="entry name" value="Cyt-b5"/>
    <property type="match status" value="1"/>
</dbReference>
<dbReference type="PROSITE" id="PS50255">
    <property type="entry name" value="CYTOCHROME_B5_2"/>
    <property type="match status" value="1"/>
</dbReference>
<evidence type="ECO:0000256" key="5">
    <source>
        <dbReference type="ARBA" id="ARBA00012019"/>
    </source>
</evidence>
<keyword evidence="13" id="KW-0408">Iron</keyword>
<evidence type="ECO:0000256" key="11">
    <source>
        <dbReference type="ARBA" id="ARBA00022989"/>
    </source>
</evidence>
<gene>
    <name evidence="18" type="ORF">HYPSUDRAFT_32866</name>
</gene>
<protein>
    <recommendedName>
        <fullName evidence="6">Delta 8-(E)-sphingolipid desaturase</fullName>
        <ecNumber evidence="5">1.14.19.18</ecNumber>
    </recommendedName>
</protein>
<dbReference type="Pfam" id="PF00487">
    <property type="entry name" value="FA_desaturase"/>
    <property type="match status" value="1"/>
</dbReference>
<keyword evidence="7" id="KW-0349">Heme</keyword>
<evidence type="ECO:0000256" key="14">
    <source>
        <dbReference type="ARBA" id="ARBA00023098"/>
    </source>
</evidence>
<keyword evidence="8 16" id="KW-0812">Transmembrane</keyword>
<dbReference type="InterPro" id="IPR036400">
    <property type="entry name" value="Cyt_B5-like_heme/steroid_sf"/>
</dbReference>
<comment type="pathway">
    <text evidence="2">Lipid metabolism; sphingolipid metabolism.</text>
</comment>
<accession>A0A0D2QCQ7</accession>
<dbReference type="GO" id="GO:0016020">
    <property type="term" value="C:membrane"/>
    <property type="evidence" value="ECO:0007669"/>
    <property type="project" value="UniProtKB-SubCell"/>
</dbReference>
<dbReference type="EMBL" id="KN817519">
    <property type="protein sequence ID" value="KJA29415.1"/>
    <property type="molecule type" value="Genomic_DNA"/>
</dbReference>
<dbReference type="InterPro" id="IPR001199">
    <property type="entry name" value="Cyt_B5-like_heme/steroid-bd"/>
</dbReference>
<evidence type="ECO:0000256" key="3">
    <source>
        <dbReference type="ARBA" id="ARBA00004991"/>
    </source>
</evidence>
<keyword evidence="15 16" id="KW-0472">Membrane</keyword>
<dbReference type="Pfam" id="PF00173">
    <property type="entry name" value="Cyt-b5"/>
    <property type="match status" value="1"/>
</dbReference>
<dbReference type="GO" id="GO:0046872">
    <property type="term" value="F:metal ion binding"/>
    <property type="evidence" value="ECO:0007669"/>
    <property type="project" value="UniProtKB-KW"/>
</dbReference>
<evidence type="ECO:0000256" key="4">
    <source>
        <dbReference type="ARBA" id="ARBA00009295"/>
    </source>
</evidence>
<evidence type="ECO:0000259" key="17">
    <source>
        <dbReference type="PROSITE" id="PS50255"/>
    </source>
</evidence>
<feature type="transmembrane region" description="Helical" evidence="16">
    <location>
        <begin position="250"/>
        <end position="269"/>
    </location>
</feature>
<keyword evidence="10" id="KW-0746">Sphingolipid metabolism</keyword>